<dbReference type="GO" id="GO:0008270">
    <property type="term" value="F:zinc ion binding"/>
    <property type="evidence" value="ECO:0007669"/>
    <property type="project" value="UniProtKB-KW"/>
</dbReference>
<feature type="domain" description="GRF-type" evidence="6">
    <location>
        <begin position="44"/>
        <end position="87"/>
    </location>
</feature>
<evidence type="ECO:0000313" key="7">
    <source>
        <dbReference type="EMBL" id="AES66969.1"/>
    </source>
</evidence>
<evidence type="ECO:0000256" key="3">
    <source>
        <dbReference type="ARBA" id="ARBA00022833"/>
    </source>
</evidence>
<dbReference type="PROSITE" id="PS51999">
    <property type="entry name" value="ZF_GRF"/>
    <property type="match status" value="1"/>
</dbReference>
<evidence type="ECO:0000256" key="4">
    <source>
        <dbReference type="PROSITE-ProRule" id="PRU01343"/>
    </source>
</evidence>
<gene>
    <name evidence="7" type="ordered locus">MTR_2g084070</name>
</gene>
<proteinExistence type="predicted"/>
<dbReference type="EnsemblPlants" id="AES66969">
    <property type="protein sequence ID" value="AES66969"/>
    <property type="gene ID" value="MTR_2g084070"/>
</dbReference>
<protein>
    <submittedName>
        <fullName evidence="7">GRF zinc finger protein</fullName>
    </submittedName>
</protein>
<reference evidence="7 9" key="1">
    <citation type="journal article" date="2011" name="Nature">
        <title>The Medicago genome provides insight into the evolution of rhizobial symbioses.</title>
        <authorList>
            <person name="Young N.D."/>
            <person name="Debelle F."/>
            <person name="Oldroyd G.E."/>
            <person name="Geurts R."/>
            <person name="Cannon S.B."/>
            <person name="Udvardi M.K."/>
            <person name="Benedito V.A."/>
            <person name="Mayer K.F."/>
            <person name="Gouzy J."/>
            <person name="Schoof H."/>
            <person name="Van de Peer Y."/>
            <person name="Proost S."/>
            <person name="Cook D.R."/>
            <person name="Meyers B.C."/>
            <person name="Spannagl M."/>
            <person name="Cheung F."/>
            <person name="De Mita S."/>
            <person name="Krishnakumar V."/>
            <person name="Gundlach H."/>
            <person name="Zhou S."/>
            <person name="Mudge J."/>
            <person name="Bharti A.K."/>
            <person name="Murray J.D."/>
            <person name="Naoumkina M.A."/>
            <person name="Rosen B."/>
            <person name="Silverstein K.A."/>
            <person name="Tang H."/>
            <person name="Rombauts S."/>
            <person name="Zhao P.X."/>
            <person name="Zhou P."/>
            <person name="Barbe V."/>
            <person name="Bardou P."/>
            <person name="Bechner M."/>
            <person name="Bellec A."/>
            <person name="Berger A."/>
            <person name="Berges H."/>
            <person name="Bidwell S."/>
            <person name="Bisseling T."/>
            <person name="Choisne N."/>
            <person name="Couloux A."/>
            <person name="Denny R."/>
            <person name="Deshpande S."/>
            <person name="Dai X."/>
            <person name="Doyle J.J."/>
            <person name="Dudez A.M."/>
            <person name="Farmer A.D."/>
            <person name="Fouteau S."/>
            <person name="Franken C."/>
            <person name="Gibelin C."/>
            <person name="Gish J."/>
            <person name="Goldstein S."/>
            <person name="Gonzalez A.J."/>
            <person name="Green P.J."/>
            <person name="Hallab A."/>
            <person name="Hartog M."/>
            <person name="Hua A."/>
            <person name="Humphray S.J."/>
            <person name="Jeong D.H."/>
            <person name="Jing Y."/>
            <person name="Jocker A."/>
            <person name="Kenton S.M."/>
            <person name="Kim D.J."/>
            <person name="Klee K."/>
            <person name="Lai H."/>
            <person name="Lang C."/>
            <person name="Lin S."/>
            <person name="Macmil S.L."/>
            <person name="Magdelenat G."/>
            <person name="Matthews L."/>
            <person name="McCorrison J."/>
            <person name="Monaghan E.L."/>
            <person name="Mun J.H."/>
            <person name="Najar F.Z."/>
            <person name="Nicholson C."/>
            <person name="Noirot C."/>
            <person name="O'Bleness M."/>
            <person name="Paule C.R."/>
            <person name="Poulain J."/>
            <person name="Prion F."/>
            <person name="Qin B."/>
            <person name="Qu C."/>
            <person name="Retzel E.F."/>
            <person name="Riddle C."/>
            <person name="Sallet E."/>
            <person name="Samain S."/>
            <person name="Samson N."/>
            <person name="Sanders I."/>
            <person name="Saurat O."/>
            <person name="Scarpelli C."/>
            <person name="Schiex T."/>
            <person name="Segurens B."/>
            <person name="Severin A.J."/>
            <person name="Sherrier D.J."/>
            <person name="Shi R."/>
            <person name="Sims S."/>
            <person name="Singer S.R."/>
            <person name="Sinharoy S."/>
            <person name="Sterck L."/>
            <person name="Viollet A."/>
            <person name="Wang B.B."/>
            <person name="Wang K."/>
            <person name="Wang M."/>
            <person name="Wang X."/>
            <person name="Warfsmann J."/>
            <person name="Weissenbach J."/>
            <person name="White D.D."/>
            <person name="White J.D."/>
            <person name="Wiley G.B."/>
            <person name="Wincker P."/>
            <person name="Xing Y."/>
            <person name="Yang L."/>
            <person name="Yao Z."/>
            <person name="Ying F."/>
            <person name="Zhai J."/>
            <person name="Zhou L."/>
            <person name="Zuber A."/>
            <person name="Denarie J."/>
            <person name="Dixon R.A."/>
            <person name="May G.D."/>
            <person name="Schwartz D.C."/>
            <person name="Rogers J."/>
            <person name="Quetier F."/>
            <person name="Town C.D."/>
            <person name="Roe B.A."/>
        </authorList>
    </citation>
    <scope>NUCLEOTIDE SEQUENCE [LARGE SCALE GENOMIC DNA]</scope>
    <source>
        <strain evidence="7">A17</strain>
        <strain evidence="8 9">cv. Jemalong A17</strain>
    </source>
</reference>
<reference evidence="8" key="3">
    <citation type="submission" date="2015-04" db="UniProtKB">
        <authorList>
            <consortium name="EnsemblPlants"/>
        </authorList>
    </citation>
    <scope>IDENTIFICATION</scope>
    <source>
        <strain evidence="8">cv. Jemalong A17</strain>
    </source>
</reference>
<evidence type="ECO:0000256" key="5">
    <source>
        <dbReference type="SAM" id="MobiDB-lite"/>
    </source>
</evidence>
<evidence type="ECO:0000259" key="6">
    <source>
        <dbReference type="PROSITE" id="PS51999"/>
    </source>
</evidence>
<reference evidence="7 9" key="2">
    <citation type="journal article" date="2014" name="BMC Genomics">
        <title>An improved genome release (version Mt4.0) for the model legume Medicago truncatula.</title>
        <authorList>
            <person name="Tang H."/>
            <person name="Krishnakumar V."/>
            <person name="Bidwell S."/>
            <person name="Rosen B."/>
            <person name="Chan A."/>
            <person name="Zhou S."/>
            <person name="Gentzbittel L."/>
            <person name="Childs K.L."/>
            <person name="Yandell M."/>
            <person name="Gundlach H."/>
            <person name="Mayer K.F."/>
            <person name="Schwartz D.C."/>
            <person name="Town C.D."/>
        </authorList>
    </citation>
    <scope>GENOME REANNOTATION</scope>
    <source>
        <strain evidence="8 9">cv. Jemalong A17</strain>
    </source>
</reference>
<dbReference type="Pfam" id="PF06839">
    <property type="entry name" value="Zn_ribbon_GRF"/>
    <property type="match status" value="1"/>
</dbReference>
<keyword evidence="1" id="KW-0479">Metal-binding</keyword>
<dbReference type="AlphaFoldDB" id="G7IM83"/>
<dbReference type="PANTHER" id="PTHR33680">
    <property type="entry name" value="OS07G0190500 PROTEIN"/>
    <property type="match status" value="1"/>
</dbReference>
<keyword evidence="3" id="KW-0862">Zinc</keyword>
<organism evidence="7 9">
    <name type="scientific">Medicago truncatula</name>
    <name type="common">Barrel medic</name>
    <name type="synonym">Medicago tribuloides</name>
    <dbReference type="NCBI Taxonomy" id="3880"/>
    <lineage>
        <taxon>Eukaryota</taxon>
        <taxon>Viridiplantae</taxon>
        <taxon>Streptophyta</taxon>
        <taxon>Embryophyta</taxon>
        <taxon>Tracheophyta</taxon>
        <taxon>Spermatophyta</taxon>
        <taxon>Magnoliopsida</taxon>
        <taxon>eudicotyledons</taxon>
        <taxon>Gunneridae</taxon>
        <taxon>Pentapetalae</taxon>
        <taxon>rosids</taxon>
        <taxon>fabids</taxon>
        <taxon>Fabales</taxon>
        <taxon>Fabaceae</taxon>
        <taxon>Papilionoideae</taxon>
        <taxon>50 kb inversion clade</taxon>
        <taxon>NPAAA clade</taxon>
        <taxon>Hologalegina</taxon>
        <taxon>IRL clade</taxon>
        <taxon>Trifolieae</taxon>
        <taxon>Medicago</taxon>
    </lineage>
</organism>
<keyword evidence="9" id="KW-1185">Reference proteome</keyword>
<dbReference type="EMBL" id="CM001218">
    <property type="protein sequence ID" value="AES66969.1"/>
    <property type="molecule type" value="Genomic_DNA"/>
</dbReference>
<dbReference type="InterPro" id="IPR010666">
    <property type="entry name" value="Znf_GRF"/>
</dbReference>
<dbReference type="PaxDb" id="3880-AES66969"/>
<sequence length="125" mass="13772">MGGGGMHKTHKNNNISNKSPSGSWSMSSSSIIDSNRSTIPVPDCNCGLRTAMFKVNTTKNLGRPFYTCPFHKNDPRNCGYFIWFDEWEEILGAIVLKLGSVIDSAGVLGHWVNGRTTESLVEPHD</sequence>
<name>G7IM83_MEDTR</name>
<keyword evidence="2 4" id="KW-0863">Zinc-finger</keyword>
<dbReference type="HOGENOM" id="CLU_1996000_0_0_1"/>
<feature type="compositionally biased region" description="Low complexity" evidence="5">
    <location>
        <begin position="16"/>
        <end position="33"/>
    </location>
</feature>
<evidence type="ECO:0000313" key="9">
    <source>
        <dbReference type="Proteomes" id="UP000002051"/>
    </source>
</evidence>
<evidence type="ECO:0000313" key="8">
    <source>
        <dbReference type="EnsemblPlants" id="AES66969"/>
    </source>
</evidence>
<dbReference type="Proteomes" id="UP000002051">
    <property type="component" value="Chromosome 2"/>
</dbReference>
<evidence type="ECO:0000256" key="2">
    <source>
        <dbReference type="ARBA" id="ARBA00022771"/>
    </source>
</evidence>
<evidence type="ECO:0000256" key="1">
    <source>
        <dbReference type="ARBA" id="ARBA00022723"/>
    </source>
</evidence>
<feature type="region of interest" description="Disordered" evidence="5">
    <location>
        <begin position="1"/>
        <end position="33"/>
    </location>
</feature>
<dbReference type="PANTHER" id="PTHR33680:SF1">
    <property type="entry name" value="OS05G0489500 PROTEIN"/>
    <property type="match status" value="1"/>
</dbReference>
<accession>G7IM83</accession>